<protein>
    <submittedName>
        <fullName evidence="1">Matrix protein</fullName>
    </submittedName>
</protein>
<dbReference type="EMBL" id="MN450148">
    <property type="protein sequence ID" value="QGA70145.1"/>
    <property type="molecule type" value="Viral_cRNA"/>
</dbReference>
<proteinExistence type="predicted"/>
<evidence type="ECO:0000313" key="1">
    <source>
        <dbReference type="EMBL" id="QGA70145.1"/>
    </source>
</evidence>
<reference evidence="1" key="1">
    <citation type="journal article" date="2019" name="Viruses">
        <title>Characterization of Three Novel Viruses from the Families Nyamiviridae, Orthomyxoviridae, and Peribunyaviridae, Isolated from Dead Birds Collected during West Nile Virus Surveillance in Harris County, Texas.</title>
        <authorList>
            <person name="Walker P.J."/>
            <person name="Tesh R.B."/>
            <person name="Guzman H."/>
            <person name="Popov V.L."/>
            <person name="Travassos da Rosa A.P.A."/>
            <person name="Reyna M."/>
            <person name="Nunes M.R.T."/>
            <person name="de Souza W.M."/>
            <person name="Contreras-Gutierrez M.A."/>
            <person name="Patroca S."/>
            <person name="Vela J."/>
            <person name="Salvato V."/>
            <person name="Bueno R."/>
            <person name="Widen S.G."/>
            <person name="Wood T.G."/>
            <person name="Vasilakis N."/>
        </authorList>
    </citation>
    <scope>NUCLEOTIDE SEQUENCE</scope>
    <source>
        <strain evidence="1">DO-159</strain>
    </source>
</reference>
<gene>
    <name evidence="1" type="primary">M</name>
</gene>
<sequence length="281" mass="32819">MTEQNRDLNLIRNLRGGIVTIRIGNAELCGTSSFDLSRFEESLKYLLSTEERYKHMLAYFLVTGMNPLKKSVFVASKLTADTIKWLKEIRGKRDKKEMSIRVEEGYIGENLGEIADFVLQMWRDKKEVSTNLYPILMKLNVNFLVRDNIRKATKQMEDEMSKMHIDETLASAPLAEDFLEEHQGQTSIEKLITYISVSLHSIEAETRAKGIVEPKLQRFIREDWGQEFMQRKERLSDYEKSRELKTLTKKLANIIRFSPSVIISANLLQVFLRFYNTQETY</sequence>
<organism evidence="1">
    <name type="scientific">Mason Creek virus</name>
    <dbReference type="NCBI Taxonomy" id="2651593"/>
    <lineage>
        <taxon>Viruses</taxon>
        <taxon>Riboviria</taxon>
        <taxon>Orthornavirae</taxon>
        <taxon>Negarnaviricota</taxon>
        <taxon>Polyploviricotina</taxon>
        <taxon>Bunyaviricetes</taxon>
        <taxon>Elliovirales</taxon>
        <taxon>Peribunyaviridae</taxon>
    </lineage>
</organism>
<accession>A0A5Q0TUP9</accession>
<name>A0A5Q0TUP9_9VIRU</name>